<evidence type="ECO:0000313" key="5">
    <source>
        <dbReference type="Proteomes" id="UP001299265"/>
    </source>
</evidence>
<keyword evidence="2" id="KW-1133">Transmembrane helix</keyword>
<evidence type="ECO:0000256" key="1">
    <source>
        <dbReference type="SAM" id="Coils"/>
    </source>
</evidence>
<feature type="transmembrane region" description="Helical" evidence="2">
    <location>
        <begin position="331"/>
        <end position="353"/>
    </location>
</feature>
<organism evidence="4 5">
    <name type="scientific">Lientehia hominis</name>
    <dbReference type="NCBI Taxonomy" id="2897778"/>
    <lineage>
        <taxon>Bacteria</taxon>
        <taxon>Bacillati</taxon>
        <taxon>Bacillota</taxon>
        <taxon>Clostridia</taxon>
        <taxon>Lachnospirales</taxon>
        <taxon>Lachnospiraceae</taxon>
        <taxon>Lientehia</taxon>
    </lineage>
</organism>
<name>A0AAP2RIV9_9FIRM</name>
<evidence type="ECO:0000313" key="4">
    <source>
        <dbReference type="EMBL" id="MCD2492244.1"/>
    </source>
</evidence>
<feature type="coiled-coil region" evidence="1">
    <location>
        <begin position="446"/>
        <end position="476"/>
    </location>
</feature>
<dbReference type="RefSeq" id="WP_231062148.1">
    <property type="nucleotide sequence ID" value="NZ_JAJNOR010000003.1"/>
</dbReference>
<accession>A0AAP2RIV9</accession>
<gene>
    <name evidence="4" type="ORF">LQE92_06320</name>
</gene>
<protein>
    <submittedName>
        <fullName evidence="4">AAA family ATPase</fullName>
    </submittedName>
</protein>
<comment type="caution">
    <text evidence="4">The sequence shown here is derived from an EMBL/GenBank/DDBJ whole genome shotgun (WGS) entry which is preliminary data.</text>
</comment>
<evidence type="ECO:0000256" key="2">
    <source>
        <dbReference type="SAM" id="Phobius"/>
    </source>
</evidence>
<dbReference type="PANTHER" id="PTHR41259">
    <property type="entry name" value="DOUBLE-STRAND BREAK REPAIR RAD50 ATPASE, PUTATIVE-RELATED"/>
    <property type="match status" value="1"/>
</dbReference>
<feature type="transmembrane region" description="Helical" evidence="2">
    <location>
        <begin position="296"/>
        <end position="316"/>
    </location>
</feature>
<dbReference type="EMBL" id="JAJNOR010000003">
    <property type="protein sequence ID" value="MCD2492244.1"/>
    <property type="molecule type" value="Genomic_DNA"/>
</dbReference>
<dbReference type="SUPFAM" id="SSF52540">
    <property type="entry name" value="P-loop containing nucleoside triphosphate hydrolases"/>
    <property type="match status" value="1"/>
</dbReference>
<keyword evidence="2" id="KW-0812">Transmembrane</keyword>
<dbReference type="Pfam" id="PF13476">
    <property type="entry name" value="AAA_23"/>
    <property type="match status" value="1"/>
</dbReference>
<dbReference type="InterPro" id="IPR038729">
    <property type="entry name" value="Rad50/SbcC_AAA"/>
</dbReference>
<dbReference type="InterPro" id="IPR027417">
    <property type="entry name" value="P-loop_NTPase"/>
</dbReference>
<sequence length="626" mass="70602">MILKDIHISSFGKYTHQDMSFDEGINVIYGDNGSGKSTLHAFLKSMLFGMERGRGKAAWNDTYSHYYPWNSQAPYGGSLSFSAGDGEYLIERCLDAKNRSLSLKYLDSGRVIGTEQSDVDALLGHITEETYRNTISIEQLKAATDGTLSAQLKNHLSSIALSGTSTLDVTKTLASLKEKKRILKQQLDPGASSHYQALFQEICEAEDKLKAMDGQPEELENQIKDLEAKLAEEKQRQAELNKSMEEKRNAVESHSLAHIKDPDIYQERIQDAYTAYRLAAEETAKHARRSLRLRDIISGTVSFFIFLLLGLGTLFYEDLPFTGTPFPFPKLPFLILFFAATGISFLLTIILFVRSKKDDSDSEAMAAETEQFLRNEFTAHLHTSDISEENMKAMEEKMAEYAAVQKALSEEHAQSEESLKATVSLQEKLQNAHGEMARCQKEAWEFEQACKHLTELEEQKTVLEKTIQKNKEIQEKIEAIGLAEETISSLSSKIHESFSPILNTKVSEILHAITDGVYERLYIDENLSVTLRSGGRTIPLESLSRGTIEQVYLALRISAVEILYPDLSLPILLDDTFAYYDDSRLHNTLKWLAENYPGQVLLFTCHKREAAYLSRLNVPYHLLALS</sequence>
<dbReference type="Gene3D" id="3.40.50.300">
    <property type="entry name" value="P-loop containing nucleotide triphosphate hydrolases"/>
    <property type="match status" value="2"/>
</dbReference>
<keyword evidence="5" id="KW-1185">Reference proteome</keyword>
<keyword evidence="2" id="KW-0472">Membrane</keyword>
<proteinExistence type="predicted"/>
<keyword evidence="1" id="KW-0175">Coiled coil</keyword>
<dbReference type="PANTHER" id="PTHR41259:SF1">
    <property type="entry name" value="DOUBLE-STRAND BREAK REPAIR RAD50 ATPASE, PUTATIVE-RELATED"/>
    <property type="match status" value="1"/>
</dbReference>
<reference evidence="4 5" key="1">
    <citation type="submission" date="2021-11" db="EMBL/GenBank/DDBJ databases">
        <title>Lacrimispora sp. nov. NSJ-141 isolated from human feces.</title>
        <authorList>
            <person name="Abdugheni R."/>
        </authorList>
    </citation>
    <scope>NUCLEOTIDE SEQUENCE [LARGE SCALE GENOMIC DNA]</scope>
    <source>
        <strain evidence="4 5">NSJ-141</strain>
    </source>
</reference>
<feature type="coiled-coil region" evidence="1">
    <location>
        <begin position="209"/>
        <end position="250"/>
    </location>
</feature>
<feature type="domain" description="Rad50/SbcC-type AAA" evidence="3">
    <location>
        <begin position="6"/>
        <end position="242"/>
    </location>
</feature>
<dbReference type="GO" id="GO:0006302">
    <property type="term" value="P:double-strand break repair"/>
    <property type="evidence" value="ECO:0007669"/>
    <property type="project" value="InterPro"/>
</dbReference>
<dbReference type="GO" id="GO:0016887">
    <property type="term" value="F:ATP hydrolysis activity"/>
    <property type="evidence" value="ECO:0007669"/>
    <property type="project" value="InterPro"/>
</dbReference>
<evidence type="ECO:0000259" key="3">
    <source>
        <dbReference type="Pfam" id="PF13476"/>
    </source>
</evidence>
<dbReference type="Proteomes" id="UP001299265">
    <property type="component" value="Unassembled WGS sequence"/>
</dbReference>
<dbReference type="AlphaFoldDB" id="A0AAP2RIV9"/>